<dbReference type="PROSITE" id="PS51819">
    <property type="entry name" value="VOC"/>
    <property type="match status" value="1"/>
</dbReference>
<dbReference type="InterPro" id="IPR004360">
    <property type="entry name" value="Glyas_Fos-R_dOase_dom"/>
</dbReference>
<dbReference type="EMBL" id="LWQT01000098">
    <property type="protein sequence ID" value="OAN45640.1"/>
    <property type="molecule type" value="Genomic_DNA"/>
</dbReference>
<evidence type="ECO:0000256" key="1">
    <source>
        <dbReference type="ARBA" id="ARBA00022723"/>
    </source>
</evidence>
<dbReference type="GO" id="GO:0046872">
    <property type="term" value="F:metal ion binding"/>
    <property type="evidence" value="ECO:0007669"/>
    <property type="project" value="UniProtKB-KW"/>
</dbReference>
<dbReference type="STRING" id="1285242.A6A04_07020"/>
<dbReference type="AlphaFoldDB" id="A0A178MA47"/>
<dbReference type="RefSeq" id="WP_068495358.1">
    <property type="nucleotide sequence ID" value="NZ_LWQT01000098.1"/>
</dbReference>
<gene>
    <name evidence="3" type="ORF">A6A04_07020</name>
</gene>
<dbReference type="Gene3D" id="3.10.180.10">
    <property type="entry name" value="2,3-Dihydroxybiphenyl 1,2-Dioxygenase, domain 1"/>
    <property type="match status" value="1"/>
</dbReference>
<feature type="domain" description="VOC" evidence="2">
    <location>
        <begin position="3"/>
        <end position="145"/>
    </location>
</feature>
<evidence type="ECO:0000259" key="2">
    <source>
        <dbReference type="PROSITE" id="PS51819"/>
    </source>
</evidence>
<proteinExistence type="predicted"/>
<dbReference type="OrthoDB" id="7187210at2"/>
<dbReference type="GO" id="GO:0016829">
    <property type="term" value="F:lyase activity"/>
    <property type="evidence" value="ECO:0007669"/>
    <property type="project" value="UniProtKB-KW"/>
</dbReference>
<protein>
    <submittedName>
        <fullName evidence="3">Lactoylglutathione lyase</fullName>
    </submittedName>
</protein>
<dbReference type="Pfam" id="PF00903">
    <property type="entry name" value="Glyoxalase"/>
    <property type="match status" value="1"/>
</dbReference>
<evidence type="ECO:0000313" key="3">
    <source>
        <dbReference type="EMBL" id="OAN45640.1"/>
    </source>
</evidence>
<evidence type="ECO:0000313" key="4">
    <source>
        <dbReference type="Proteomes" id="UP000078428"/>
    </source>
</evidence>
<comment type="caution">
    <text evidence="3">The sequence shown here is derived from an EMBL/GenBank/DDBJ whole genome shotgun (WGS) entry which is preliminary data.</text>
</comment>
<dbReference type="PANTHER" id="PTHR43048:SF5">
    <property type="entry name" value="BLR5325 PROTEIN"/>
    <property type="match status" value="1"/>
</dbReference>
<dbReference type="GO" id="GO:0046491">
    <property type="term" value="P:L-methylmalonyl-CoA metabolic process"/>
    <property type="evidence" value="ECO:0007669"/>
    <property type="project" value="TreeGrafter"/>
</dbReference>
<keyword evidence="4" id="KW-1185">Reference proteome</keyword>
<name>A0A178MA47_9PROT</name>
<dbReference type="GO" id="GO:0004493">
    <property type="term" value="F:methylmalonyl-CoA epimerase activity"/>
    <property type="evidence" value="ECO:0007669"/>
    <property type="project" value="TreeGrafter"/>
</dbReference>
<dbReference type="InterPro" id="IPR051785">
    <property type="entry name" value="MMCE/EMCE_epimerase"/>
</dbReference>
<keyword evidence="1" id="KW-0479">Metal-binding</keyword>
<keyword evidence="3" id="KW-0456">Lyase</keyword>
<dbReference type="PANTHER" id="PTHR43048">
    <property type="entry name" value="METHYLMALONYL-COA EPIMERASE"/>
    <property type="match status" value="1"/>
</dbReference>
<sequence length="153" mass="17106">MPGLDHVNVVVSDMARSLDFYTTLLDLTVVMDRRLSGDWFEQVTGQPGAVARCVILDAPGGGCRIELLQFQPGGARPDHRQPPTAMGLRHLALRVDDLDHRLKLLAQRFNQEVSPVQVPQDIVKSGKRMCYIRDPDGILVELCEYGAHRPEFC</sequence>
<organism evidence="3 4">
    <name type="scientific">Paramagnetospirillum marisnigri</name>
    <dbReference type="NCBI Taxonomy" id="1285242"/>
    <lineage>
        <taxon>Bacteria</taxon>
        <taxon>Pseudomonadati</taxon>
        <taxon>Pseudomonadota</taxon>
        <taxon>Alphaproteobacteria</taxon>
        <taxon>Rhodospirillales</taxon>
        <taxon>Magnetospirillaceae</taxon>
        <taxon>Paramagnetospirillum</taxon>
    </lineage>
</organism>
<reference evidence="3 4" key="1">
    <citation type="submission" date="2016-04" db="EMBL/GenBank/DDBJ databases">
        <title>Draft genome sequence of freshwater magnetotactic bacteria Magnetospirillum marisnigri SP-1 and Magnetospirillum moscoviense BB-1.</title>
        <authorList>
            <person name="Koziaeva V."/>
            <person name="Dziuba M.V."/>
            <person name="Ivanov T.M."/>
            <person name="Kuznetsov B."/>
            <person name="Grouzdev D.S."/>
        </authorList>
    </citation>
    <scope>NUCLEOTIDE SEQUENCE [LARGE SCALE GENOMIC DNA]</scope>
    <source>
        <strain evidence="3 4">SP-1</strain>
    </source>
</reference>
<accession>A0A178MA47</accession>
<dbReference type="InterPro" id="IPR037523">
    <property type="entry name" value="VOC_core"/>
</dbReference>
<dbReference type="InterPro" id="IPR029068">
    <property type="entry name" value="Glyas_Bleomycin-R_OHBP_Dase"/>
</dbReference>
<dbReference type="SUPFAM" id="SSF54593">
    <property type="entry name" value="Glyoxalase/Bleomycin resistance protein/Dihydroxybiphenyl dioxygenase"/>
    <property type="match status" value="1"/>
</dbReference>
<dbReference type="Proteomes" id="UP000078428">
    <property type="component" value="Unassembled WGS sequence"/>
</dbReference>